<organism evidence="2 3">
    <name type="scientific">Halocaridina rubra</name>
    <name type="common">Hawaiian red shrimp</name>
    <dbReference type="NCBI Taxonomy" id="373956"/>
    <lineage>
        <taxon>Eukaryota</taxon>
        <taxon>Metazoa</taxon>
        <taxon>Ecdysozoa</taxon>
        <taxon>Arthropoda</taxon>
        <taxon>Crustacea</taxon>
        <taxon>Multicrustacea</taxon>
        <taxon>Malacostraca</taxon>
        <taxon>Eumalacostraca</taxon>
        <taxon>Eucarida</taxon>
        <taxon>Decapoda</taxon>
        <taxon>Pleocyemata</taxon>
        <taxon>Caridea</taxon>
        <taxon>Atyoidea</taxon>
        <taxon>Atyidae</taxon>
        <taxon>Halocaridina</taxon>
    </lineage>
</organism>
<dbReference type="EMBL" id="JAXCGZ010020773">
    <property type="protein sequence ID" value="KAK7065488.1"/>
    <property type="molecule type" value="Genomic_DNA"/>
</dbReference>
<sequence length="265" mass="28602">MRSPAETEAELNENEEKEETAVEELQIPTLEVGDADDEVDQSELKRYDPPQIPTYVAPSTPLHGQQSYSPNLDIDVSAPGGGHSKLTSSLQDSTKIRGANLLPITPRDVDISSLGTMPSGTLEDSGLPDVESPVGAQKITQNPCKVITLATPPPAVYLTPDEYDRALSAKVKEVVEDALLPDAKILYTASSSPRPSKKQNGSTKDKKTEEFMMPGLPMRPMTATRPIHLYAPSSSVSPSQLVDILQKLEDIENRLQDAVGTSALD</sequence>
<gene>
    <name evidence="2" type="ORF">SK128_007198</name>
</gene>
<evidence type="ECO:0000313" key="2">
    <source>
        <dbReference type="EMBL" id="KAK7065488.1"/>
    </source>
</evidence>
<protein>
    <submittedName>
        <fullName evidence="2">Uncharacterized protein</fullName>
    </submittedName>
</protein>
<proteinExistence type="predicted"/>
<accession>A0AAN8WM34</accession>
<evidence type="ECO:0000313" key="3">
    <source>
        <dbReference type="Proteomes" id="UP001381693"/>
    </source>
</evidence>
<dbReference type="Proteomes" id="UP001381693">
    <property type="component" value="Unassembled WGS sequence"/>
</dbReference>
<feature type="compositionally biased region" description="Polar residues" evidence="1">
    <location>
        <begin position="189"/>
        <end position="202"/>
    </location>
</feature>
<feature type="region of interest" description="Disordered" evidence="1">
    <location>
        <begin position="1"/>
        <end position="92"/>
    </location>
</feature>
<keyword evidence="3" id="KW-1185">Reference proteome</keyword>
<evidence type="ECO:0000256" key="1">
    <source>
        <dbReference type="SAM" id="MobiDB-lite"/>
    </source>
</evidence>
<comment type="caution">
    <text evidence="2">The sequence shown here is derived from an EMBL/GenBank/DDBJ whole genome shotgun (WGS) entry which is preliminary data.</text>
</comment>
<feature type="compositionally biased region" description="Acidic residues" evidence="1">
    <location>
        <begin position="7"/>
        <end position="22"/>
    </location>
</feature>
<feature type="region of interest" description="Disordered" evidence="1">
    <location>
        <begin position="108"/>
        <end position="130"/>
    </location>
</feature>
<dbReference type="AlphaFoldDB" id="A0AAN8WM34"/>
<name>A0AAN8WM34_HALRR</name>
<feature type="region of interest" description="Disordered" evidence="1">
    <location>
        <begin position="189"/>
        <end position="217"/>
    </location>
</feature>
<reference evidence="2 3" key="1">
    <citation type="submission" date="2023-11" db="EMBL/GenBank/DDBJ databases">
        <title>Halocaridina rubra genome assembly.</title>
        <authorList>
            <person name="Smith C."/>
        </authorList>
    </citation>
    <scope>NUCLEOTIDE SEQUENCE [LARGE SCALE GENOMIC DNA]</scope>
    <source>
        <strain evidence="2">EP-1</strain>
        <tissue evidence="2">Whole</tissue>
    </source>
</reference>